<keyword evidence="1" id="KW-1133">Transmembrane helix</keyword>
<dbReference type="Proteomes" id="UP000568106">
    <property type="component" value="Unassembled WGS sequence"/>
</dbReference>
<keyword evidence="1" id="KW-0472">Membrane</keyword>
<name>A0A7W8IGC6_9BACT</name>
<sequence>MSSMSAEDFARQYRTLSDEAITQLASEGGLRTEADIALRAEMRRRSIGAAEVRSLRIEQRKTTLQMQIGNNPYSYSGNGLQLRGHKFISESDKSKGIEVVTRWIVFSFMPLFPLGSYRVTKSTPDEDKLTIISEVRLQWDQVFTGWMQTGSVLIFLVCLWLWFRWWTTQQR</sequence>
<gene>
    <name evidence="2" type="ORF">HDF09_001157</name>
</gene>
<dbReference type="EMBL" id="JACHDY010000001">
    <property type="protein sequence ID" value="MBB5316507.1"/>
    <property type="molecule type" value="Genomic_DNA"/>
</dbReference>
<protein>
    <submittedName>
        <fullName evidence="2">Uncharacterized protein</fullName>
    </submittedName>
</protein>
<comment type="caution">
    <text evidence="2">The sequence shown here is derived from an EMBL/GenBank/DDBJ whole genome shotgun (WGS) entry which is preliminary data.</text>
</comment>
<evidence type="ECO:0000256" key="1">
    <source>
        <dbReference type="SAM" id="Phobius"/>
    </source>
</evidence>
<reference evidence="2" key="1">
    <citation type="submission" date="2020-08" db="EMBL/GenBank/DDBJ databases">
        <title>Genomic Encyclopedia of Type Strains, Phase IV (KMG-V): Genome sequencing to study the core and pangenomes of soil and plant-associated prokaryotes.</title>
        <authorList>
            <person name="Whitman W."/>
        </authorList>
    </citation>
    <scope>NUCLEOTIDE SEQUENCE [LARGE SCALE GENOMIC DNA]</scope>
    <source>
        <strain evidence="2">M8UP27</strain>
    </source>
</reference>
<keyword evidence="3" id="KW-1185">Reference proteome</keyword>
<proteinExistence type="predicted"/>
<organism evidence="2 3">
    <name type="scientific">Tunturiibacter empetritectus</name>
    <dbReference type="NCBI Taxonomy" id="3069691"/>
    <lineage>
        <taxon>Bacteria</taxon>
        <taxon>Pseudomonadati</taxon>
        <taxon>Acidobacteriota</taxon>
        <taxon>Terriglobia</taxon>
        <taxon>Terriglobales</taxon>
        <taxon>Acidobacteriaceae</taxon>
        <taxon>Tunturiibacter</taxon>
    </lineage>
</organism>
<keyword evidence="1" id="KW-0812">Transmembrane</keyword>
<accession>A0A7W8IGC6</accession>
<dbReference type="AlphaFoldDB" id="A0A7W8IGC6"/>
<evidence type="ECO:0000313" key="3">
    <source>
        <dbReference type="Proteomes" id="UP000568106"/>
    </source>
</evidence>
<evidence type="ECO:0000313" key="2">
    <source>
        <dbReference type="EMBL" id="MBB5316507.1"/>
    </source>
</evidence>
<feature type="transmembrane region" description="Helical" evidence="1">
    <location>
        <begin position="143"/>
        <end position="163"/>
    </location>
</feature>